<dbReference type="GO" id="GO:0098046">
    <property type="term" value="C:type V protein secretion system complex"/>
    <property type="evidence" value="ECO:0007669"/>
    <property type="project" value="TreeGrafter"/>
</dbReference>
<name>A0A4R3YTJ9_9GAMM</name>
<dbReference type="Pfam" id="PF03865">
    <property type="entry name" value="ShlB"/>
    <property type="match status" value="1"/>
</dbReference>
<comment type="caution">
    <text evidence="6">The sequence shown here is derived from an EMBL/GenBank/DDBJ whole genome shotgun (WGS) entry which is preliminary data.</text>
</comment>
<dbReference type="Pfam" id="PF08479">
    <property type="entry name" value="POTRA_2"/>
    <property type="match status" value="1"/>
</dbReference>
<feature type="domain" description="Polypeptide-transport-associated ShlB-type" evidence="5">
    <location>
        <begin position="118"/>
        <end position="184"/>
    </location>
</feature>
<dbReference type="Proteomes" id="UP000295645">
    <property type="component" value="Unassembled WGS sequence"/>
</dbReference>
<dbReference type="PANTHER" id="PTHR34597:SF3">
    <property type="entry name" value="OUTER MEMBRANE TRANSPORTER CDIB"/>
    <property type="match status" value="1"/>
</dbReference>
<evidence type="ECO:0000256" key="2">
    <source>
        <dbReference type="ARBA" id="ARBA00022692"/>
    </source>
</evidence>
<keyword evidence="7" id="KW-1185">Reference proteome</keyword>
<dbReference type="AlphaFoldDB" id="A0A4R3YTJ9"/>
<evidence type="ECO:0000259" key="4">
    <source>
        <dbReference type="Pfam" id="PF03865"/>
    </source>
</evidence>
<accession>A0A4R3YTJ9</accession>
<evidence type="ECO:0000313" key="6">
    <source>
        <dbReference type="EMBL" id="TCV95830.1"/>
    </source>
</evidence>
<dbReference type="GO" id="GO:0008320">
    <property type="term" value="F:protein transmembrane transporter activity"/>
    <property type="evidence" value="ECO:0007669"/>
    <property type="project" value="TreeGrafter"/>
</dbReference>
<evidence type="ECO:0000256" key="3">
    <source>
        <dbReference type="ARBA" id="ARBA00023237"/>
    </source>
</evidence>
<protein>
    <submittedName>
        <fullName evidence="6">Hemolysin activation/secretion protein</fullName>
    </submittedName>
</protein>
<evidence type="ECO:0000313" key="7">
    <source>
        <dbReference type="Proteomes" id="UP000295645"/>
    </source>
</evidence>
<dbReference type="PANTHER" id="PTHR34597">
    <property type="entry name" value="SLR1661 PROTEIN"/>
    <property type="match status" value="1"/>
</dbReference>
<dbReference type="EMBL" id="SMCS01000002">
    <property type="protein sequence ID" value="TCV95830.1"/>
    <property type="molecule type" value="Genomic_DNA"/>
</dbReference>
<feature type="domain" description="Haemolysin activator HlyB C-terminal" evidence="4">
    <location>
        <begin position="245"/>
        <end position="509"/>
    </location>
</feature>
<dbReference type="InterPro" id="IPR013686">
    <property type="entry name" value="Polypept-transport_assoc_ShlB"/>
</dbReference>
<keyword evidence="1" id="KW-1134">Transmembrane beta strand</keyword>
<dbReference type="GO" id="GO:0046819">
    <property type="term" value="P:protein secretion by the type V secretion system"/>
    <property type="evidence" value="ECO:0007669"/>
    <property type="project" value="TreeGrafter"/>
</dbReference>
<dbReference type="InterPro" id="IPR051544">
    <property type="entry name" value="TPS_OM_transporter"/>
</dbReference>
<sequence length="608" mass="65095">MDGKGLSTEQGAIEAGTEAVHGASFAGTRASGTGGMGIMRIKCLASAMLLALGIGRAWGQEGAATDMPVSVHPATAGHVLPPVKNRDAGGGPRKLWTRGFRVQGVGEHADAGITPAAMQTLADAQFHKLAGEGAAAELSFAQLQGAADAITTTYRQAGFIVATAYLPAQNVGADQIIEIRVLEGQIGKVTVKGTKRYRPEVVAAPAEHLRGRTLRKSDVDTALLYARDLPGIAVSSVLQPGENDGETDLVMVARETPRPYAISVGGNNYGTSLTGRYRAQVGASWYSPLGLGDVLSGTYAYALDPRQSHLGSVSYSVPTVVVPGLSGVIGGSQSSLQVNNGELAALKVEGPSSLYYAGADWKFVNRENLQMQGTLHAIREESRLSSMGMRLSNERFDVAELGFALNRTDVRFHGIDLLQVSLRQSISDDSAEPDLVSPRHARSFLVEKLTYTRLQFLTPTQRLYFKFNGQYTRAALTPLEQFSLGGPDSVRAYPVAQYLSDRGYYASLEYHVDAPGFASMASPFGRPWREVLELEAFIDVARGFAAGANRIDATTKVPTMRGIGAGFIFRLPGFHQFELHLDASRPWGPDRASGARGTRVYARLGLTF</sequence>
<proteinExistence type="predicted"/>
<organism evidence="6 7">
    <name type="scientific">Luteibacter rhizovicinus</name>
    <dbReference type="NCBI Taxonomy" id="242606"/>
    <lineage>
        <taxon>Bacteria</taxon>
        <taxon>Pseudomonadati</taxon>
        <taxon>Pseudomonadota</taxon>
        <taxon>Gammaproteobacteria</taxon>
        <taxon>Lysobacterales</taxon>
        <taxon>Rhodanobacteraceae</taxon>
        <taxon>Luteibacter</taxon>
    </lineage>
</organism>
<dbReference type="Gene3D" id="3.10.20.310">
    <property type="entry name" value="membrane protein fhac"/>
    <property type="match status" value="1"/>
</dbReference>
<keyword evidence="3" id="KW-0998">Cell outer membrane</keyword>
<keyword evidence="1" id="KW-0472">Membrane</keyword>
<dbReference type="InterPro" id="IPR005565">
    <property type="entry name" value="Hemolysn_activator_HlyB_C"/>
</dbReference>
<keyword evidence="2" id="KW-0812">Transmembrane</keyword>
<gene>
    <name evidence="6" type="ORF">EC912_102175</name>
</gene>
<dbReference type="Gene3D" id="2.40.160.50">
    <property type="entry name" value="membrane protein fhac: a member of the omp85/tpsb transporter family"/>
    <property type="match status" value="1"/>
</dbReference>
<reference evidence="6 7" key="1">
    <citation type="submission" date="2019-03" db="EMBL/GenBank/DDBJ databases">
        <title>Above-ground endophytic microbial communities from plants in different locations in the United States.</title>
        <authorList>
            <person name="Frank C."/>
        </authorList>
    </citation>
    <scope>NUCLEOTIDE SEQUENCE [LARGE SCALE GENOMIC DNA]</scope>
    <source>
        <strain evidence="6 7">LP_13_YM</strain>
    </source>
</reference>
<evidence type="ECO:0000256" key="1">
    <source>
        <dbReference type="ARBA" id="ARBA00022452"/>
    </source>
</evidence>
<evidence type="ECO:0000259" key="5">
    <source>
        <dbReference type="Pfam" id="PF08479"/>
    </source>
</evidence>